<name>A0A6I3LL81_9FLAO</name>
<evidence type="ECO:0000313" key="2">
    <source>
        <dbReference type="Proteomes" id="UP000438760"/>
    </source>
</evidence>
<dbReference type="OrthoDB" id="10000840at2"/>
<comment type="caution">
    <text evidence="1">The sequence shown here is derived from an EMBL/GenBank/DDBJ whole genome shotgun (WGS) entry which is preliminary data.</text>
</comment>
<proteinExistence type="predicted"/>
<evidence type="ECO:0000313" key="1">
    <source>
        <dbReference type="EMBL" id="MTG98030.1"/>
    </source>
</evidence>
<dbReference type="AlphaFoldDB" id="A0A6I3LL81"/>
<gene>
    <name evidence="1" type="ORF">GJV76_07775</name>
</gene>
<organism evidence="1 2">
    <name type="scientific">Myroides albus</name>
    <dbReference type="NCBI Taxonomy" id="2562892"/>
    <lineage>
        <taxon>Bacteria</taxon>
        <taxon>Pseudomonadati</taxon>
        <taxon>Bacteroidota</taxon>
        <taxon>Flavobacteriia</taxon>
        <taxon>Flavobacteriales</taxon>
        <taxon>Flavobacteriaceae</taxon>
        <taxon>Myroides</taxon>
    </lineage>
</organism>
<dbReference type="EMBL" id="WMJX01000013">
    <property type="protein sequence ID" value="MTG98030.1"/>
    <property type="molecule type" value="Genomic_DNA"/>
</dbReference>
<dbReference type="Proteomes" id="UP000438760">
    <property type="component" value="Unassembled WGS sequence"/>
</dbReference>
<keyword evidence="2" id="KW-1185">Reference proteome</keyword>
<accession>A0A6I3LL81</accession>
<dbReference type="RefSeq" id="WP_155092066.1">
    <property type="nucleotide sequence ID" value="NZ_WMJX01000013.1"/>
</dbReference>
<reference evidence="1 2" key="1">
    <citation type="submission" date="2019-11" db="EMBL/GenBank/DDBJ databases">
        <title>Genome of Strain BIT-d1.</title>
        <authorList>
            <person name="Yang Y."/>
        </authorList>
    </citation>
    <scope>NUCLEOTIDE SEQUENCE [LARGE SCALE GENOMIC DNA]</scope>
    <source>
        <strain evidence="1 2">BIT-d1</strain>
    </source>
</reference>
<protein>
    <submittedName>
        <fullName evidence="1">Uncharacterized protein</fullName>
    </submittedName>
</protein>
<sequence>MKMTALKVGSLIVIAQTADGKIEGNLKVNVVKNKLEFTKEVIDITGDETYDLNEVLITENLDVNKLVWKSSPTGLSVVKGIVSKLDNIKVDTSFIVTVTTSEDAKLTASIQVNVKMREISKFSLKQNPVQLYKSAIERFTYDIEPKDADPSSLEFVSQKKLSFAQFANYKKTEISIEHISYESDIIDVYTKISNGSRKKVGEIKVDSPSDISFKVVSQYAVLGLPTDEVANTYEFSNKTIVAPLGPKGDFIWTSDNPNIRITSNGVITRPTEKGTAVLTIRHPYYTNFEQKINVQSAPFAELFRVTQSSTSKVNNNNGQVELKLVMENNSPDIYFVNGYQFYDSKGDLIKDIHWSGGGNGNAIVNAYSSNVKHPLLTTDEKDYIVLLYYADAEKTILKSLQIDFD</sequence>